<protein>
    <submittedName>
        <fullName evidence="3">Uncharacterized protein</fullName>
    </submittedName>
</protein>
<keyword evidence="4" id="KW-1185">Reference proteome</keyword>
<organism evidence="3 4">
    <name type="scientific">Exidia glandulosa HHB12029</name>
    <dbReference type="NCBI Taxonomy" id="1314781"/>
    <lineage>
        <taxon>Eukaryota</taxon>
        <taxon>Fungi</taxon>
        <taxon>Dikarya</taxon>
        <taxon>Basidiomycota</taxon>
        <taxon>Agaricomycotina</taxon>
        <taxon>Agaricomycetes</taxon>
        <taxon>Auriculariales</taxon>
        <taxon>Exidiaceae</taxon>
        <taxon>Exidia</taxon>
    </lineage>
</organism>
<proteinExistence type="predicted"/>
<feature type="region of interest" description="Disordered" evidence="1">
    <location>
        <begin position="33"/>
        <end position="73"/>
    </location>
</feature>
<evidence type="ECO:0000313" key="4">
    <source>
        <dbReference type="Proteomes" id="UP000077266"/>
    </source>
</evidence>
<evidence type="ECO:0000313" key="3">
    <source>
        <dbReference type="EMBL" id="KZW03308.1"/>
    </source>
</evidence>
<dbReference type="AlphaFoldDB" id="A0A165QA34"/>
<gene>
    <name evidence="3" type="ORF">EXIGLDRAFT_828665</name>
</gene>
<dbReference type="Proteomes" id="UP000077266">
    <property type="component" value="Unassembled WGS sequence"/>
</dbReference>
<name>A0A165QA34_EXIGL</name>
<sequence>MKFISLATFALLPLLAAALPTPVVEHDARAVNAASPMKRGGEGWAPAPQIKKRGSLTARAPKPSPSSIYRRSA</sequence>
<evidence type="ECO:0000256" key="1">
    <source>
        <dbReference type="SAM" id="MobiDB-lite"/>
    </source>
</evidence>
<keyword evidence="2" id="KW-0732">Signal</keyword>
<dbReference type="EMBL" id="KV425884">
    <property type="protein sequence ID" value="KZW03308.1"/>
    <property type="molecule type" value="Genomic_DNA"/>
</dbReference>
<accession>A0A165QA34</accession>
<feature type="chain" id="PRO_5007864912" evidence="2">
    <location>
        <begin position="19"/>
        <end position="73"/>
    </location>
</feature>
<evidence type="ECO:0000256" key="2">
    <source>
        <dbReference type="SAM" id="SignalP"/>
    </source>
</evidence>
<reference evidence="3 4" key="1">
    <citation type="journal article" date="2016" name="Mol. Biol. Evol.">
        <title>Comparative Genomics of Early-Diverging Mushroom-Forming Fungi Provides Insights into the Origins of Lignocellulose Decay Capabilities.</title>
        <authorList>
            <person name="Nagy L.G."/>
            <person name="Riley R."/>
            <person name="Tritt A."/>
            <person name="Adam C."/>
            <person name="Daum C."/>
            <person name="Floudas D."/>
            <person name="Sun H."/>
            <person name="Yadav J.S."/>
            <person name="Pangilinan J."/>
            <person name="Larsson K.H."/>
            <person name="Matsuura K."/>
            <person name="Barry K."/>
            <person name="Labutti K."/>
            <person name="Kuo R."/>
            <person name="Ohm R.A."/>
            <person name="Bhattacharya S.S."/>
            <person name="Shirouzu T."/>
            <person name="Yoshinaga Y."/>
            <person name="Martin F.M."/>
            <person name="Grigoriev I.V."/>
            <person name="Hibbett D.S."/>
        </authorList>
    </citation>
    <scope>NUCLEOTIDE SEQUENCE [LARGE SCALE GENOMIC DNA]</scope>
    <source>
        <strain evidence="3 4">HHB12029</strain>
    </source>
</reference>
<feature type="signal peptide" evidence="2">
    <location>
        <begin position="1"/>
        <end position="18"/>
    </location>
</feature>
<dbReference type="InParanoid" id="A0A165QA34"/>